<dbReference type="SUPFAM" id="SSF55961">
    <property type="entry name" value="Bet v1-like"/>
    <property type="match status" value="1"/>
</dbReference>
<dbReference type="RefSeq" id="WP_170106963.1">
    <property type="nucleotide sequence ID" value="NZ_QAON01000010.1"/>
</dbReference>
<dbReference type="PROSITE" id="PS50848">
    <property type="entry name" value="START"/>
    <property type="match status" value="1"/>
</dbReference>
<dbReference type="InterPro" id="IPR023393">
    <property type="entry name" value="START-like_dom_sf"/>
</dbReference>
<keyword evidence="4" id="KW-1185">Reference proteome</keyword>
<organism evidence="3 4">
    <name type="scientific">Agitococcus lubricus</name>
    <dbReference type="NCBI Taxonomy" id="1077255"/>
    <lineage>
        <taxon>Bacteria</taxon>
        <taxon>Pseudomonadati</taxon>
        <taxon>Pseudomonadota</taxon>
        <taxon>Gammaproteobacteria</taxon>
        <taxon>Moraxellales</taxon>
        <taxon>Moraxellaceae</taxon>
        <taxon>Agitococcus</taxon>
    </lineage>
</organism>
<dbReference type="GO" id="GO:0008289">
    <property type="term" value="F:lipid binding"/>
    <property type="evidence" value="ECO:0007669"/>
    <property type="project" value="InterPro"/>
</dbReference>
<feature type="chain" id="PRO_5015625444" evidence="1">
    <location>
        <begin position="24"/>
        <end position="241"/>
    </location>
</feature>
<name>A0A2T5IY98_9GAMM</name>
<evidence type="ECO:0000259" key="2">
    <source>
        <dbReference type="PROSITE" id="PS50848"/>
    </source>
</evidence>
<reference evidence="3 4" key="1">
    <citation type="submission" date="2018-04" db="EMBL/GenBank/DDBJ databases">
        <title>Genomic Encyclopedia of Archaeal and Bacterial Type Strains, Phase II (KMG-II): from individual species to whole genera.</title>
        <authorList>
            <person name="Goeker M."/>
        </authorList>
    </citation>
    <scope>NUCLEOTIDE SEQUENCE [LARGE SCALE GENOMIC DNA]</scope>
    <source>
        <strain evidence="3 4">DSM 5822</strain>
    </source>
</reference>
<evidence type="ECO:0000313" key="3">
    <source>
        <dbReference type="EMBL" id="PTQ88899.1"/>
    </source>
</evidence>
<evidence type="ECO:0000313" key="4">
    <source>
        <dbReference type="Proteomes" id="UP000244223"/>
    </source>
</evidence>
<keyword evidence="1" id="KW-0732">Signal</keyword>
<dbReference type="Proteomes" id="UP000244223">
    <property type="component" value="Unassembled WGS sequence"/>
</dbReference>
<sequence length="241" mass="27726">MRIPKKLLVLPLSLLIFHAPAQAAKDDDLDELQTKLSNQWTLVKNDQRHGLKTYAKQEDGKRFRSFKVEAVMDGSMETFLRMITDFDNYKKWSWQALDSKLLKKVSPTEYYFYVTHDAPYGVPDRDVALRMVLEPQAPNKPYMTVKINAVPDYIPERPPYVRMQAEDMTCRVTPLPNGKLLVINEGYVDPGGNMASWAINFVQRNGPYTTLLGMRRMLQQEELVNAKTPLPFAVFNVDNLP</sequence>
<feature type="domain" description="START" evidence="2">
    <location>
        <begin position="40"/>
        <end position="223"/>
    </location>
</feature>
<dbReference type="EMBL" id="QAON01000010">
    <property type="protein sequence ID" value="PTQ88899.1"/>
    <property type="molecule type" value="Genomic_DNA"/>
</dbReference>
<dbReference type="Pfam" id="PF01852">
    <property type="entry name" value="START"/>
    <property type="match status" value="1"/>
</dbReference>
<proteinExistence type="predicted"/>
<protein>
    <submittedName>
        <fullName evidence="3">START domain-containing protein</fullName>
    </submittedName>
</protein>
<evidence type="ECO:0000256" key="1">
    <source>
        <dbReference type="SAM" id="SignalP"/>
    </source>
</evidence>
<dbReference type="Gene3D" id="3.30.530.20">
    <property type="match status" value="1"/>
</dbReference>
<gene>
    <name evidence="3" type="ORF">C8N29_11048</name>
</gene>
<comment type="caution">
    <text evidence="3">The sequence shown here is derived from an EMBL/GenBank/DDBJ whole genome shotgun (WGS) entry which is preliminary data.</text>
</comment>
<dbReference type="AlphaFoldDB" id="A0A2T5IY98"/>
<accession>A0A2T5IY98</accession>
<feature type="signal peptide" evidence="1">
    <location>
        <begin position="1"/>
        <end position="23"/>
    </location>
</feature>
<dbReference type="InterPro" id="IPR002913">
    <property type="entry name" value="START_lipid-bd_dom"/>
</dbReference>